<gene>
    <name evidence="1" type="ORF">JFL75_05450</name>
</gene>
<evidence type="ECO:0000313" key="2">
    <source>
        <dbReference type="Proteomes" id="UP000595917"/>
    </source>
</evidence>
<name>A0A7T7XPY1_9SPIR</name>
<reference evidence="1" key="1">
    <citation type="submission" date="2021-01" db="EMBL/GenBank/DDBJ databases">
        <title>Description of Breznakiella homolactica.</title>
        <authorList>
            <person name="Song Y."/>
            <person name="Brune A."/>
        </authorList>
    </citation>
    <scope>NUCLEOTIDE SEQUENCE</scope>
    <source>
        <strain evidence="1">RmG30</strain>
    </source>
</reference>
<organism evidence="1 2">
    <name type="scientific">Breznakiella homolactica</name>
    <dbReference type="NCBI Taxonomy" id="2798577"/>
    <lineage>
        <taxon>Bacteria</taxon>
        <taxon>Pseudomonadati</taxon>
        <taxon>Spirochaetota</taxon>
        <taxon>Spirochaetia</taxon>
        <taxon>Spirochaetales</taxon>
        <taxon>Breznakiellaceae</taxon>
        <taxon>Breznakiella</taxon>
    </lineage>
</organism>
<dbReference type="AlphaFoldDB" id="A0A7T7XPY1"/>
<dbReference type="EMBL" id="CP067089">
    <property type="protein sequence ID" value="QQO10364.1"/>
    <property type="molecule type" value="Genomic_DNA"/>
</dbReference>
<dbReference type="Proteomes" id="UP000595917">
    <property type="component" value="Chromosome"/>
</dbReference>
<dbReference type="KEGG" id="bhc:JFL75_05450"/>
<protein>
    <submittedName>
        <fullName evidence="1">Uncharacterized protein</fullName>
    </submittedName>
</protein>
<proteinExistence type="predicted"/>
<keyword evidence="2" id="KW-1185">Reference proteome</keyword>
<sequence>MNFQKAMINLFPSLPDSYKKQLIDEFNKIIRNFRERRWEPAELNGGKFSEVVYSILKGHTDGSFGDKPKKPQNMVEACKKLELASSFPRSIRIQIPRMLMALYEIRNNRNVGHVGSDVDPNQMDATVVVQMSKWIMGELIRIFHETTTEDAQIIVNNITDRTLPIIWAFDNHVRVLGKNLDAKDKMLALLYSTENSQDIKYLQTAIEYKNSSQFVEKVILKAHSSDLVHYDAKTKKVTISPVGIRYVEENIQMEI</sequence>
<dbReference type="RefSeq" id="WP_215627668.1">
    <property type="nucleotide sequence ID" value="NZ_CP067089.2"/>
</dbReference>
<evidence type="ECO:0000313" key="1">
    <source>
        <dbReference type="EMBL" id="QQO10364.1"/>
    </source>
</evidence>
<accession>A0A7T7XPY1</accession>